<accession>A0A8X6T0I2</accession>
<proteinExistence type="predicted"/>
<evidence type="ECO:0000313" key="2">
    <source>
        <dbReference type="Proteomes" id="UP000887013"/>
    </source>
</evidence>
<reference evidence="1" key="1">
    <citation type="submission" date="2020-08" db="EMBL/GenBank/DDBJ databases">
        <title>Multicomponent nature underlies the extraordinary mechanical properties of spider dragline silk.</title>
        <authorList>
            <person name="Kono N."/>
            <person name="Nakamura H."/>
            <person name="Mori M."/>
            <person name="Yoshida Y."/>
            <person name="Ohtoshi R."/>
            <person name="Malay A.D."/>
            <person name="Moran D.A.P."/>
            <person name="Tomita M."/>
            <person name="Numata K."/>
            <person name="Arakawa K."/>
        </authorList>
    </citation>
    <scope>NUCLEOTIDE SEQUENCE</scope>
</reference>
<name>A0A8X6T0I2_NEPPI</name>
<protein>
    <submittedName>
        <fullName evidence="1">Uncharacterized protein</fullName>
    </submittedName>
</protein>
<organism evidence="1 2">
    <name type="scientific">Nephila pilipes</name>
    <name type="common">Giant wood spider</name>
    <name type="synonym">Nephila maculata</name>
    <dbReference type="NCBI Taxonomy" id="299642"/>
    <lineage>
        <taxon>Eukaryota</taxon>
        <taxon>Metazoa</taxon>
        <taxon>Ecdysozoa</taxon>
        <taxon>Arthropoda</taxon>
        <taxon>Chelicerata</taxon>
        <taxon>Arachnida</taxon>
        <taxon>Araneae</taxon>
        <taxon>Araneomorphae</taxon>
        <taxon>Entelegynae</taxon>
        <taxon>Araneoidea</taxon>
        <taxon>Nephilidae</taxon>
        <taxon>Nephila</taxon>
    </lineage>
</organism>
<evidence type="ECO:0000313" key="1">
    <source>
        <dbReference type="EMBL" id="GFS72038.1"/>
    </source>
</evidence>
<keyword evidence="2" id="KW-1185">Reference proteome</keyword>
<comment type="caution">
    <text evidence="1">The sequence shown here is derived from an EMBL/GenBank/DDBJ whole genome shotgun (WGS) entry which is preliminary data.</text>
</comment>
<gene>
    <name evidence="1" type="ORF">NPIL_221841</name>
</gene>
<dbReference type="AlphaFoldDB" id="A0A8X6T0I2"/>
<sequence length="68" mass="7891">MWFRGYTGSVEVIANEFLSKECTLLSQRLVSITVLVNSREDWIFCRSELCCVLTFFTVAVCVLTRCFR</sequence>
<dbReference type="Proteomes" id="UP000887013">
    <property type="component" value="Unassembled WGS sequence"/>
</dbReference>
<dbReference type="EMBL" id="BMAW01049701">
    <property type="protein sequence ID" value="GFS72038.1"/>
    <property type="molecule type" value="Genomic_DNA"/>
</dbReference>